<organism evidence="8 9">
    <name type="scientific">Phytoactinopolyspora halotolerans</name>
    <dbReference type="NCBI Taxonomy" id="1981512"/>
    <lineage>
        <taxon>Bacteria</taxon>
        <taxon>Bacillati</taxon>
        <taxon>Actinomycetota</taxon>
        <taxon>Actinomycetes</taxon>
        <taxon>Jiangellales</taxon>
        <taxon>Jiangellaceae</taxon>
        <taxon>Phytoactinopolyspora</taxon>
    </lineage>
</organism>
<dbReference type="InterPro" id="IPR029018">
    <property type="entry name" value="Hex-like_dom2"/>
</dbReference>
<evidence type="ECO:0000259" key="7">
    <source>
        <dbReference type="Pfam" id="PF02838"/>
    </source>
</evidence>
<reference evidence="8 9" key="1">
    <citation type="submission" date="2020-02" db="EMBL/GenBank/DDBJ databases">
        <authorList>
            <person name="Li X.-J."/>
            <person name="Han X.-M."/>
        </authorList>
    </citation>
    <scope>NUCLEOTIDE SEQUENCE [LARGE SCALE GENOMIC DNA]</scope>
    <source>
        <strain evidence="8 9">CCTCC AB 2017055</strain>
    </source>
</reference>
<dbReference type="InterPro" id="IPR052764">
    <property type="entry name" value="GH20_Enzymes"/>
</dbReference>
<dbReference type="CDD" id="cd23386">
    <property type="entry name" value="beta-trefoil_Ricin_LNBase"/>
    <property type="match status" value="1"/>
</dbReference>
<dbReference type="Pfam" id="PF02838">
    <property type="entry name" value="Glyco_hydro_20b"/>
    <property type="match status" value="1"/>
</dbReference>
<dbReference type="GO" id="GO:0004563">
    <property type="term" value="F:beta-N-acetylhexosaminidase activity"/>
    <property type="evidence" value="ECO:0007669"/>
    <property type="project" value="InterPro"/>
</dbReference>
<evidence type="ECO:0000256" key="3">
    <source>
        <dbReference type="ARBA" id="ARBA00023295"/>
    </source>
</evidence>
<dbReference type="SUPFAM" id="SSF50370">
    <property type="entry name" value="Ricin B-like lectins"/>
    <property type="match status" value="1"/>
</dbReference>
<dbReference type="SUPFAM" id="SSF55545">
    <property type="entry name" value="beta-N-acetylhexosaminidase-like domain"/>
    <property type="match status" value="1"/>
</dbReference>
<dbReference type="Gene3D" id="3.20.20.80">
    <property type="entry name" value="Glycosidases"/>
    <property type="match status" value="1"/>
</dbReference>
<feature type="domain" description="Beta-hexosaminidase bacterial type N-terminal" evidence="7">
    <location>
        <begin position="18"/>
        <end position="146"/>
    </location>
</feature>
<dbReference type="InterPro" id="IPR015882">
    <property type="entry name" value="HEX_bac_N"/>
</dbReference>
<protein>
    <submittedName>
        <fullName evidence="8">Family 20 glycosylhydrolase</fullName>
    </submittedName>
</protein>
<dbReference type="InterPro" id="IPR017853">
    <property type="entry name" value="GH"/>
</dbReference>
<evidence type="ECO:0000256" key="2">
    <source>
        <dbReference type="ARBA" id="ARBA00022801"/>
    </source>
</evidence>
<dbReference type="Gene3D" id="2.80.10.50">
    <property type="match status" value="1"/>
</dbReference>
<dbReference type="Pfam" id="PF00728">
    <property type="entry name" value="Glyco_hydro_20"/>
    <property type="match status" value="1"/>
</dbReference>
<dbReference type="AlphaFoldDB" id="A0A6L9S7D9"/>
<dbReference type="Proteomes" id="UP000475214">
    <property type="component" value="Unassembled WGS sequence"/>
</dbReference>
<feature type="region of interest" description="Disordered" evidence="5">
    <location>
        <begin position="1"/>
        <end position="35"/>
    </location>
</feature>
<dbReference type="Gene3D" id="3.30.379.10">
    <property type="entry name" value="Chitobiase/beta-hexosaminidase domain 2-like"/>
    <property type="match status" value="1"/>
</dbReference>
<dbReference type="SUPFAM" id="SSF51445">
    <property type="entry name" value="(Trans)glycosidases"/>
    <property type="match status" value="1"/>
</dbReference>
<proteinExistence type="inferred from homology"/>
<dbReference type="InterPro" id="IPR035992">
    <property type="entry name" value="Ricin_B-like_lectins"/>
</dbReference>
<gene>
    <name evidence="8" type="ORF">G1H10_11965</name>
</gene>
<dbReference type="EMBL" id="JAAGOA010000007">
    <property type="protein sequence ID" value="NEE00883.1"/>
    <property type="molecule type" value="Genomic_DNA"/>
</dbReference>
<dbReference type="InterPro" id="IPR025705">
    <property type="entry name" value="Beta_hexosaminidase_sua/sub"/>
</dbReference>
<keyword evidence="9" id="KW-1185">Reference proteome</keyword>
<comment type="similarity">
    <text evidence="1">Belongs to the glycosyl hydrolase 20 family.</text>
</comment>
<evidence type="ECO:0000256" key="1">
    <source>
        <dbReference type="ARBA" id="ARBA00006285"/>
    </source>
</evidence>
<sequence length="637" mass="70870">MPANAEQPKPVTAAPESPDVIPTLENWEGDDRERHGGEFELTRRSRIIVDAGTDRALDDARRLVHEISAQTGRRLPVVPGSARARAGDIVLTLDTRRADPDDLGDEGYELEIDDVLRITGATETGVFYGTRTILQMLATDDALPMGRSVDVPEYAERGVGVCACYIHISMEWFERLMKDMSYLKLNQLWIEAKVKSDEYPETAFWGYYTKDEIRQLSEMAEKYHITLVPEINSPGHMDPYLENYPELQLEDRSGERQPSRLDITEDAAFDFLTGLIDEALQVWDAPYWHMGADEYMLGSEYANFPQILEYAQERFGPDATPQDAFVDFVNRINAHVQGQGKKLRIWNDGLAGENTVPLDPDIVVEHWDGRERILTPSELLDQGHRVMNASYALYLVRGGFMTDTQALYEQDWTPLVFENETLTEPHDDVTGAKITMWPDNGRGHTENEVEEQAFMPLRHIALATWGGPKPSETYAEFVALAEAIGRAPGWDDGDRQPLPEGTYALADAVTGDRLAPVAAEDGGHVVFASGSAATWDLLPTDDGYYRLRADGTELCMNITEGRRYLNVPLESGAPFTLTPCSTAADAKTQRWQVIDDGKGELRVVNAISQLPVARNGDGLAVQVPPDVQEPVVLSASG</sequence>
<comment type="caution">
    <text evidence="8">The sequence shown here is derived from an EMBL/GenBank/DDBJ whole genome shotgun (WGS) entry which is preliminary data.</text>
</comment>
<evidence type="ECO:0000313" key="8">
    <source>
        <dbReference type="EMBL" id="NEE00883.1"/>
    </source>
</evidence>
<evidence type="ECO:0000259" key="6">
    <source>
        <dbReference type="Pfam" id="PF00728"/>
    </source>
</evidence>
<feature type="active site" description="Proton donor" evidence="4">
    <location>
        <position position="294"/>
    </location>
</feature>
<dbReference type="InterPro" id="IPR015883">
    <property type="entry name" value="Glyco_hydro_20_cat"/>
</dbReference>
<name>A0A6L9S7D9_9ACTN</name>
<evidence type="ECO:0000256" key="4">
    <source>
        <dbReference type="PIRSR" id="PIRSR625705-1"/>
    </source>
</evidence>
<dbReference type="GO" id="GO:0005975">
    <property type="term" value="P:carbohydrate metabolic process"/>
    <property type="evidence" value="ECO:0007669"/>
    <property type="project" value="InterPro"/>
</dbReference>
<dbReference type="PANTHER" id="PTHR43678">
    <property type="entry name" value="PUTATIVE (AFU_ORTHOLOGUE AFUA_2G00640)-RELATED"/>
    <property type="match status" value="1"/>
</dbReference>
<feature type="domain" description="Glycoside hydrolase family 20 catalytic" evidence="6">
    <location>
        <begin position="196"/>
        <end position="465"/>
    </location>
</feature>
<evidence type="ECO:0000313" key="9">
    <source>
        <dbReference type="Proteomes" id="UP000475214"/>
    </source>
</evidence>
<keyword evidence="3" id="KW-0326">Glycosidase</keyword>
<dbReference type="PANTHER" id="PTHR43678:SF1">
    <property type="entry name" value="BETA-N-ACETYLHEXOSAMINIDASE"/>
    <property type="match status" value="1"/>
</dbReference>
<accession>A0A6L9S7D9</accession>
<dbReference type="PROSITE" id="PS50231">
    <property type="entry name" value="RICIN_B_LECTIN"/>
    <property type="match status" value="1"/>
</dbReference>
<dbReference type="PRINTS" id="PR00738">
    <property type="entry name" value="GLHYDRLASE20"/>
</dbReference>
<evidence type="ECO:0000256" key="5">
    <source>
        <dbReference type="SAM" id="MobiDB-lite"/>
    </source>
</evidence>
<keyword evidence="2 8" id="KW-0378">Hydrolase</keyword>